<dbReference type="eggNOG" id="COG1277">
    <property type="taxonomic scope" value="Bacteria"/>
</dbReference>
<feature type="transmembrane region" description="Helical" evidence="1">
    <location>
        <begin position="21"/>
        <end position="38"/>
    </location>
</feature>
<dbReference type="PATRIC" id="fig|1345695.10.peg.1333"/>
<organism evidence="2 3">
    <name type="scientific">Clostridium saccharobutylicum DSM 13864</name>
    <dbReference type="NCBI Taxonomy" id="1345695"/>
    <lineage>
        <taxon>Bacteria</taxon>
        <taxon>Bacillati</taxon>
        <taxon>Bacillota</taxon>
        <taxon>Clostridia</taxon>
        <taxon>Eubacteriales</taxon>
        <taxon>Clostridiaceae</taxon>
        <taxon>Clostridium</taxon>
    </lineage>
</organism>
<reference evidence="2 3" key="1">
    <citation type="journal article" date="2013" name="Genome Announc.">
        <title>Complete Genome Sequence of the Solvent Producer Clostridium saccharobutylicum NCP262 (DSM 13864).</title>
        <authorList>
            <person name="Poehlein A."/>
            <person name="Hartwich K."/>
            <person name="Krabben P."/>
            <person name="Ehrenreich A."/>
            <person name="Liebl W."/>
            <person name="Durre P."/>
            <person name="Gottschalk G."/>
            <person name="Daniel R."/>
        </authorList>
    </citation>
    <scope>NUCLEOTIDE SEQUENCE [LARGE SCALE GENOMIC DNA]</scope>
    <source>
        <strain evidence="2">DSM 13864</strain>
    </source>
</reference>
<feature type="transmembrane region" description="Helical" evidence="1">
    <location>
        <begin position="204"/>
        <end position="223"/>
    </location>
</feature>
<feature type="transmembrane region" description="Helical" evidence="1">
    <location>
        <begin position="254"/>
        <end position="278"/>
    </location>
</feature>
<sequence>MINSLTKLEFKKIISNKAVKVVCVLAVIYIILALGDSINSEICWKQNSSETAERLHGIDAIKEKKAEVQKVKGYLDDKKIKEVINYYQELKNNNKDNMERDGVFKDIIIAKYWQPYLGIQNLFGIAYSDVHIFDDSIIDKLTPDSSKEFYSNRIKKINDYLNLDYESPQFDEADANEIIKESKNLTEPMYYEYADGWIRLIDNFFSLNVVIIFILCFSVCNVFTEDIQNGMILVVLPTINGKTKLAFSKIKASIIFAGITYLILNLLFAALLFSFYGFSGWNCPIQIKSLYWLSIYNIKFYEAYILAIVIGLSTCLFMVMITLLSGTILKKAFLTMSVVSTFLLAPLLIDTEPLSKIPANLIELLPIKAINYSHTLIKQSMYNVFGIEILRGYITPIILLIAGIAIIPLIVTIYNKQQA</sequence>
<keyword evidence="1" id="KW-1133">Transmembrane helix</keyword>
<feature type="transmembrane region" description="Helical" evidence="1">
    <location>
        <begin position="298"/>
        <end position="320"/>
    </location>
</feature>
<dbReference type="AlphaFoldDB" id="U5MVC0"/>
<name>U5MVC0_CLOSA</name>
<evidence type="ECO:0000313" key="2">
    <source>
        <dbReference type="EMBL" id="AGX44540.1"/>
    </source>
</evidence>
<evidence type="ECO:0000256" key="1">
    <source>
        <dbReference type="SAM" id="Phobius"/>
    </source>
</evidence>
<keyword evidence="1" id="KW-0472">Membrane</keyword>
<feature type="transmembrane region" description="Helical" evidence="1">
    <location>
        <begin position="393"/>
        <end position="414"/>
    </location>
</feature>
<dbReference type="Proteomes" id="UP000017118">
    <property type="component" value="Chromosome"/>
</dbReference>
<accession>U5MVC0</accession>
<protein>
    <recommendedName>
        <fullName evidence="4">ABC-2 family transporter protein</fullName>
    </recommendedName>
</protein>
<dbReference type="OrthoDB" id="1700423at2"/>
<evidence type="ECO:0000313" key="3">
    <source>
        <dbReference type="Proteomes" id="UP000017118"/>
    </source>
</evidence>
<feature type="transmembrane region" description="Helical" evidence="1">
    <location>
        <begin position="332"/>
        <end position="349"/>
    </location>
</feature>
<gene>
    <name evidence="2" type="ORF">CLSA_c35790</name>
</gene>
<dbReference type="HOGENOM" id="CLU_052940_2_1_9"/>
<dbReference type="EMBL" id="CP006721">
    <property type="protein sequence ID" value="AGX44540.1"/>
    <property type="molecule type" value="Genomic_DNA"/>
</dbReference>
<keyword evidence="1" id="KW-0812">Transmembrane</keyword>
<evidence type="ECO:0008006" key="4">
    <source>
        <dbReference type="Google" id="ProtNLM"/>
    </source>
</evidence>
<dbReference type="KEGG" id="csb:CLSA_c35790"/>
<dbReference type="GeneID" id="55475901"/>
<proteinExistence type="predicted"/>
<keyword evidence="3" id="KW-1185">Reference proteome</keyword>
<dbReference type="RefSeq" id="WP_022747988.1">
    <property type="nucleotide sequence ID" value="NC_022571.1"/>
</dbReference>